<feature type="transmembrane region" description="Helical" evidence="10">
    <location>
        <begin position="49"/>
        <end position="72"/>
    </location>
</feature>
<dbReference type="SMART" id="SM00831">
    <property type="entry name" value="Cation_ATPase_N"/>
    <property type="match status" value="1"/>
</dbReference>
<dbReference type="Proteomes" id="UP000231550">
    <property type="component" value="Unassembled WGS sequence"/>
</dbReference>
<dbReference type="Pfam" id="PF08282">
    <property type="entry name" value="Hydrolase_3"/>
    <property type="match status" value="1"/>
</dbReference>
<dbReference type="InterPro" id="IPR023299">
    <property type="entry name" value="ATPase_P-typ_cyto_dom_N"/>
</dbReference>
<proteinExistence type="inferred from homology"/>
<dbReference type="InterPro" id="IPR004014">
    <property type="entry name" value="ATPase_P-typ_cation-transptr_N"/>
</dbReference>
<dbReference type="NCBIfam" id="TIGR01494">
    <property type="entry name" value="ATPase_P-type"/>
    <property type="match status" value="3"/>
</dbReference>
<feature type="transmembrane region" description="Helical" evidence="10">
    <location>
        <begin position="850"/>
        <end position="870"/>
    </location>
</feature>
<keyword evidence="3" id="KW-1003">Cell membrane</keyword>
<evidence type="ECO:0000256" key="10">
    <source>
        <dbReference type="SAM" id="Phobius"/>
    </source>
</evidence>
<keyword evidence="7" id="KW-1278">Translocase</keyword>
<feature type="transmembrane region" description="Helical" evidence="10">
    <location>
        <begin position="752"/>
        <end position="773"/>
    </location>
</feature>
<dbReference type="InterPro" id="IPR044492">
    <property type="entry name" value="P_typ_ATPase_HD_dom"/>
</dbReference>
<dbReference type="GO" id="GO:0005391">
    <property type="term" value="F:P-type sodium:potassium-exchanging transporter activity"/>
    <property type="evidence" value="ECO:0007669"/>
    <property type="project" value="TreeGrafter"/>
</dbReference>
<dbReference type="InterPro" id="IPR008250">
    <property type="entry name" value="ATPase_P-typ_transduc_dom_A_sf"/>
</dbReference>
<comment type="caution">
    <text evidence="12">The sequence shown here is derived from an EMBL/GenBank/DDBJ whole genome shotgun (WGS) entry which is preliminary data.</text>
</comment>
<dbReference type="GO" id="GO:0030007">
    <property type="term" value="P:intracellular potassium ion homeostasis"/>
    <property type="evidence" value="ECO:0007669"/>
    <property type="project" value="TreeGrafter"/>
</dbReference>
<keyword evidence="6" id="KW-0067">ATP-binding</keyword>
<dbReference type="PRINTS" id="PR00119">
    <property type="entry name" value="CATATPASE"/>
</dbReference>
<dbReference type="GO" id="GO:0005886">
    <property type="term" value="C:plasma membrane"/>
    <property type="evidence" value="ECO:0007669"/>
    <property type="project" value="UniProtKB-SubCell"/>
</dbReference>
<feature type="domain" description="Cation-transporting P-type ATPase N-terminal" evidence="11">
    <location>
        <begin position="1"/>
        <end position="74"/>
    </location>
</feature>
<keyword evidence="9 10" id="KW-0472">Membrane</keyword>
<dbReference type="GO" id="GO:0036376">
    <property type="term" value="P:sodium ion export across plasma membrane"/>
    <property type="evidence" value="ECO:0007669"/>
    <property type="project" value="TreeGrafter"/>
</dbReference>
<keyword evidence="8 10" id="KW-1133">Transmembrane helix</keyword>
<dbReference type="InterPro" id="IPR018303">
    <property type="entry name" value="ATPase_P-typ_P_site"/>
</dbReference>
<reference evidence="12 13" key="1">
    <citation type="submission" date="2017-09" db="EMBL/GenBank/DDBJ databases">
        <title>Depth-based differentiation of microbial function through sediment-hosted aquifers and enrichment of novel symbionts in the deep terrestrial subsurface.</title>
        <authorList>
            <person name="Probst A.J."/>
            <person name="Ladd B."/>
            <person name="Jarett J.K."/>
            <person name="Geller-Mcgrath D.E."/>
            <person name="Sieber C.M."/>
            <person name="Emerson J.B."/>
            <person name="Anantharaman K."/>
            <person name="Thomas B.C."/>
            <person name="Malmstrom R."/>
            <person name="Stieglmeier M."/>
            <person name="Klingl A."/>
            <person name="Woyke T."/>
            <person name="Ryan C.M."/>
            <person name="Banfield J.F."/>
        </authorList>
    </citation>
    <scope>NUCLEOTIDE SEQUENCE [LARGE SCALE GENOMIC DNA]</scope>
    <source>
        <strain evidence="12">CG11_big_fil_rev_8_21_14_0_20_44_10</strain>
    </source>
</reference>
<dbReference type="SUPFAM" id="SSF56784">
    <property type="entry name" value="HAD-like"/>
    <property type="match status" value="1"/>
</dbReference>
<comment type="subcellular location">
    <subcellularLocation>
        <location evidence="1">Cell membrane</location>
        <topology evidence="1">Multi-pass membrane protein</topology>
    </subcellularLocation>
</comment>
<evidence type="ECO:0000256" key="1">
    <source>
        <dbReference type="ARBA" id="ARBA00004651"/>
    </source>
</evidence>
<feature type="transmembrane region" description="Helical" evidence="10">
    <location>
        <begin position="78"/>
        <end position="94"/>
    </location>
</feature>
<evidence type="ECO:0000256" key="8">
    <source>
        <dbReference type="ARBA" id="ARBA00022989"/>
    </source>
</evidence>
<feature type="transmembrane region" description="Helical" evidence="10">
    <location>
        <begin position="817"/>
        <end position="838"/>
    </location>
</feature>
<feature type="transmembrane region" description="Helical" evidence="10">
    <location>
        <begin position="267"/>
        <end position="293"/>
    </location>
</feature>
<dbReference type="GO" id="GO:0006883">
    <property type="term" value="P:intracellular sodium ion homeostasis"/>
    <property type="evidence" value="ECO:0007669"/>
    <property type="project" value="TreeGrafter"/>
</dbReference>
<dbReference type="InterPro" id="IPR059000">
    <property type="entry name" value="ATPase_P-type_domA"/>
</dbReference>
<evidence type="ECO:0000256" key="5">
    <source>
        <dbReference type="ARBA" id="ARBA00022741"/>
    </source>
</evidence>
<evidence type="ECO:0000256" key="7">
    <source>
        <dbReference type="ARBA" id="ARBA00022967"/>
    </source>
</evidence>
<dbReference type="SFLD" id="SFLDF00027">
    <property type="entry name" value="p-type_atpase"/>
    <property type="match status" value="1"/>
</dbReference>
<gene>
    <name evidence="12" type="ORF">COV85_01810</name>
</gene>
<dbReference type="PANTHER" id="PTHR43294">
    <property type="entry name" value="SODIUM/POTASSIUM-TRANSPORTING ATPASE SUBUNIT ALPHA"/>
    <property type="match status" value="1"/>
</dbReference>
<dbReference type="InterPro" id="IPR023214">
    <property type="entry name" value="HAD_sf"/>
</dbReference>
<dbReference type="Pfam" id="PF00122">
    <property type="entry name" value="E1-E2_ATPase"/>
    <property type="match status" value="1"/>
</dbReference>
<protein>
    <recommendedName>
        <fullName evidence="11">Cation-transporting P-type ATPase N-terminal domain-containing protein</fullName>
    </recommendedName>
</protein>
<dbReference type="PANTHER" id="PTHR43294:SF21">
    <property type="entry name" value="CATION TRANSPORTING ATPASE"/>
    <property type="match status" value="1"/>
</dbReference>
<dbReference type="GO" id="GO:0005524">
    <property type="term" value="F:ATP binding"/>
    <property type="evidence" value="ECO:0007669"/>
    <property type="project" value="UniProtKB-KW"/>
</dbReference>
<dbReference type="SUPFAM" id="SSF81660">
    <property type="entry name" value="Metal cation-transporting ATPase, ATP-binding domain N"/>
    <property type="match status" value="1"/>
</dbReference>
<evidence type="ECO:0000256" key="4">
    <source>
        <dbReference type="ARBA" id="ARBA00022692"/>
    </source>
</evidence>
<sequence>MWHSLEIDEIYKKLETEPGGLGEKEAQKRLAAFGPNKLPEEKKVSRLKIFFGQLKSPLVYILLLAGLVAALLNDYVDAGIILAAVFLNVLIGFFQENKTNNILTELKKVVKDRAVVIRDGNQKEISGADVVPGDVIILNPGEKIPADGRLIEAHNLKINEASLTGEWIPALKKTEIMPADAPLADRDNMVYMGCTIESGWGKALVTETGVRSELGKIAKLVGEAKEEKTPYQKKVIHFSKVWGGVILLLCVGLFVLGVATGRDMFEMLITSVAVAVAATPEGLPAAVTVTFAFGMREILKKRGLVKELVAAEILGSTSVICTDKTGTLTEAKMQVDGIFPHFHGEYTNKSPGEELDGASFQVLKVAVLASNAFIENPDDELHQWVVRGASTEKAVLLAGIQIGLDKKELLRQYVEIDRMVFDSAYKYSASLFRVSEDETVLYVLGSPELVLKKSNFLEIDGQQVALDESKRKEFADKIEELTSRGARVVAAAYQKMSDHQKTGLKPEMISGLVFTGLISLRDPLRKEAKRAIELCRRAGMNMIIVTGDHKLTAKAIADELGLGVEHKNIIEGSELDKMSDDEFEKRAKGIKVYARVEPRHKLRIIDAWQKMGRVVAMTGDGINDAPALRSADIGVALGSGTEVAKEASDIILLSDNFDILVTAVGEGRRIMDNVRKIVVYLLEGSFTEILLISLSVIFRFPLPLLPGQILWNNLILDTPLAMALTTERKEKDVMERKPEAIDHPLLTREMKIFIFAVGILTDLVLFSLFAWLWISGVELPRVRTIIFAGLAIDSLFLIFACRNLKKNIWQFNPFSNMYVNFSVLLGFLMLAAAIYFPFLRELLKTVALGWREWTLVFGIGAVNLLLVEFAKMALNRSRAS</sequence>
<dbReference type="Pfam" id="PF00689">
    <property type="entry name" value="Cation_ATPase_C"/>
    <property type="match status" value="1"/>
</dbReference>
<evidence type="ECO:0000313" key="13">
    <source>
        <dbReference type="Proteomes" id="UP000231550"/>
    </source>
</evidence>
<comment type="similarity">
    <text evidence="2">Belongs to the cation transport ATPase (P-type) (TC 3.A.3) family. Type IIA subfamily.</text>
</comment>
<dbReference type="SUPFAM" id="SSF81653">
    <property type="entry name" value="Calcium ATPase, transduction domain A"/>
    <property type="match status" value="1"/>
</dbReference>
<dbReference type="InterPro" id="IPR023298">
    <property type="entry name" value="ATPase_P-typ_TM_dom_sf"/>
</dbReference>
<evidence type="ECO:0000313" key="12">
    <source>
        <dbReference type="EMBL" id="PIQ74483.1"/>
    </source>
</evidence>
<dbReference type="SFLD" id="SFLDG00002">
    <property type="entry name" value="C1.7:_P-type_atpase_like"/>
    <property type="match status" value="1"/>
</dbReference>
<accession>A0A2H0KQQ2</accession>
<evidence type="ECO:0000256" key="6">
    <source>
        <dbReference type="ARBA" id="ARBA00022840"/>
    </source>
</evidence>
<keyword evidence="5" id="KW-0547">Nucleotide-binding</keyword>
<dbReference type="Gene3D" id="3.40.1110.10">
    <property type="entry name" value="Calcium-transporting ATPase, cytoplasmic domain N"/>
    <property type="match status" value="1"/>
</dbReference>
<dbReference type="Pfam" id="PF00690">
    <property type="entry name" value="Cation_ATPase_N"/>
    <property type="match status" value="1"/>
</dbReference>
<evidence type="ECO:0000256" key="9">
    <source>
        <dbReference type="ARBA" id="ARBA00023136"/>
    </source>
</evidence>
<dbReference type="SUPFAM" id="SSF81665">
    <property type="entry name" value="Calcium ATPase, transmembrane domain M"/>
    <property type="match status" value="1"/>
</dbReference>
<dbReference type="Gene3D" id="1.20.1110.10">
    <property type="entry name" value="Calcium-transporting ATPase, transmembrane domain"/>
    <property type="match status" value="1"/>
</dbReference>
<feature type="transmembrane region" description="Helical" evidence="10">
    <location>
        <begin position="709"/>
        <end position="726"/>
    </location>
</feature>
<dbReference type="PROSITE" id="PS00154">
    <property type="entry name" value="ATPASE_E1_E2"/>
    <property type="match status" value="1"/>
</dbReference>
<dbReference type="InterPro" id="IPR050510">
    <property type="entry name" value="Cation_transp_ATPase_P-type"/>
</dbReference>
<dbReference type="Gene3D" id="2.70.150.10">
    <property type="entry name" value="Calcium-transporting ATPase, cytoplasmic transduction domain A"/>
    <property type="match status" value="1"/>
</dbReference>
<feature type="transmembrane region" description="Helical" evidence="10">
    <location>
        <begin position="677"/>
        <end position="697"/>
    </location>
</feature>
<dbReference type="InterPro" id="IPR001757">
    <property type="entry name" value="P_typ_ATPase"/>
</dbReference>
<feature type="transmembrane region" description="Helical" evidence="10">
    <location>
        <begin position="785"/>
        <end position="805"/>
    </location>
</feature>
<feature type="transmembrane region" description="Helical" evidence="10">
    <location>
        <begin position="241"/>
        <end position="261"/>
    </location>
</feature>
<dbReference type="PRINTS" id="PR00120">
    <property type="entry name" value="HATPASE"/>
</dbReference>
<dbReference type="EMBL" id="PCVN01000047">
    <property type="protein sequence ID" value="PIQ74483.1"/>
    <property type="molecule type" value="Genomic_DNA"/>
</dbReference>
<dbReference type="SFLD" id="SFLDS00003">
    <property type="entry name" value="Haloacid_Dehalogenase"/>
    <property type="match status" value="1"/>
</dbReference>
<keyword evidence="4 10" id="KW-0812">Transmembrane</keyword>
<dbReference type="InterPro" id="IPR006068">
    <property type="entry name" value="ATPase_P-typ_cation-transptr_C"/>
</dbReference>
<dbReference type="AlphaFoldDB" id="A0A2H0KQQ2"/>
<dbReference type="Pfam" id="PF13246">
    <property type="entry name" value="Cation_ATPase"/>
    <property type="match status" value="1"/>
</dbReference>
<name>A0A2H0KQQ2_9BACT</name>
<organism evidence="12 13">
    <name type="scientific">Candidatus Portnoybacteria bacterium CG11_big_fil_rev_8_21_14_0_20_44_10</name>
    <dbReference type="NCBI Taxonomy" id="1974818"/>
    <lineage>
        <taxon>Bacteria</taxon>
        <taxon>Candidatus Portnoyibacteriota</taxon>
    </lineage>
</organism>
<dbReference type="InterPro" id="IPR036412">
    <property type="entry name" value="HAD-like_sf"/>
</dbReference>
<dbReference type="GO" id="GO:0016887">
    <property type="term" value="F:ATP hydrolysis activity"/>
    <property type="evidence" value="ECO:0007669"/>
    <property type="project" value="InterPro"/>
</dbReference>
<evidence type="ECO:0000259" key="11">
    <source>
        <dbReference type="SMART" id="SM00831"/>
    </source>
</evidence>
<evidence type="ECO:0000256" key="3">
    <source>
        <dbReference type="ARBA" id="ARBA00022475"/>
    </source>
</evidence>
<dbReference type="GO" id="GO:1990573">
    <property type="term" value="P:potassium ion import across plasma membrane"/>
    <property type="evidence" value="ECO:0007669"/>
    <property type="project" value="TreeGrafter"/>
</dbReference>
<evidence type="ECO:0000256" key="2">
    <source>
        <dbReference type="ARBA" id="ARBA00005675"/>
    </source>
</evidence>
<dbReference type="GO" id="GO:1902600">
    <property type="term" value="P:proton transmembrane transport"/>
    <property type="evidence" value="ECO:0007669"/>
    <property type="project" value="TreeGrafter"/>
</dbReference>
<dbReference type="Gene3D" id="3.40.50.1000">
    <property type="entry name" value="HAD superfamily/HAD-like"/>
    <property type="match status" value="1"/>
</dbReference>